<evidence type="ECO:0000313" key="2">
    <source>
        <dbReference type="EMBL" id="GLQ16258.1"/>
    </source>
</evidence>
<feature type="transmembrane region" description="Helical" evidence="1">
    <location>
        <begin position="208"/>
        <end position="228"/>
    </location>
</feature>
<sequence>MATSYLNNPRQLTIIAALCYVILLVAGPIGLMYMPEQIVVAGDATQTAQNMRTNSGTFYLGVVAQVVIIFTEIVLTGLLYVLMKPAGHATTLMASFARLAMTVVMAINLLPLLMMAEAASGANYLASFSADQLDSLALFFFQTHNFGTVAWQLFFALHMLLLGILVFNSTYLPRFIGLALIIGSPSYAFDSFGRIFGLMELAPYSLTTNILLGASAVGELGLAIWFLFKGVNLEKWRSKLAE</sequence>
<feature type="transmembrane region" description="Helical" evidence="1">
    <location>
        <begin position="12"/>
        <end position="34"/>
    </location>
</feature>
<comment type="caution">
    <text evidence="2">The sequence shown here is derived from an EMBL/GenBank/DDBJ whole genome shotgun (WGS) entry which is preliminary data.</text>
</comment>
<feature type="transmembrane region" description="Helical" evidence="1">
    <location>
        <begin position="149"/>
        <end position="168"/>
    </location>
</feature>
<name>A0ABQ5ULW3_9HYPH</name>
<keyword evidence="3" id="KW-1185">Reference proteome</keyword>
<keyword evidence="1" id="KW-0812">Transmembrane</keyword>
<gene>
    <name evidence="2" type="ORF">GCM10007879_05070</name>
</gene>
<dbReference type="EMBL" id="BSNI01000001">
    <property type="protein sequence ID" value="GLQ16258.1"/>
    <property type="molecule type" value="Genomic_DNA"/>
</dbReference>
<evidence type="ECO:0000256" key="1">
    <source>
        <dbReference type="SAM" id="Phobius"/>
    </source>
</evidence>
<dbReference type="RefSeq" id="WP_284361772.1">
    <property type="nucleotide sequence ID" value="NZ_BSNI01000001.1"/>
</dbReference>
<organism evidence="2 3">
    <name type="scientific">Maritalea porphyrae</name>
    <dbReference type="NCBI Taxonomy" id="880732"/>
    <lineage>
        <taxon>Bacteria</taxon>
        <taxon>Pseudomonadati</taxon>
        <taxon>Pseudomonadota</taxon>
        <taxon>Alphaproteobacteria</taxon>
        <taxon>Hyphomicrobiales</taxon>
        <taxon>Devosiaceae</taxon>
        <taxon>Maritalea</taxon>
    </lineage>
</organism>
<dbReference type="InterPro" id="IPR025495">
    <property type="entry name" value="DUF4386"/>
</dbReference>
<reference evidence="2" key="2">
    <citation type="submission" date="2023-01" db="EMBL/GenBank/DDBJ databases">
        <title>Draft genome sequence of Maritalea porphyrae strain NBRC 107169.</title>
        <authorList>
            <person name="Sun Q."/>
            <person name="Mori K."/>
        </authorList>
    </citation>
    <scope>NUCLEOTIDE SEQUENCE</scope>
    <source>
        <strain evidence="2">NBRC 107169</strain>
    </source>
</reference>
<keyword evidence="1" id="KW-0472">Membrane</keyword>
<feature type="transmembrane region" description="Helical" evidence="1">
    <location>
        <begin position="58"/>
        <end position="83"/>
    </location>
</feature>
<protein>
    <submittedName>
        <fullName evidence="2">DUF4386 domain-containing protein</fullName>
    </submittedName>
</protein>
<dbReference type="Pfam" id="PF14329">
    <property type="entry name" value="DUF4386"/>
    <property type="match status" value="1"/>
</dbReference>
<dbReference type="Proteomes" id="UP001161405">
    <property type="component" value="Unassembled WGS sequence"/>
</dbReference>
<reference evidence="2" key="1">
    <citation type="journal article" date="2014" name="Int. J. Syst. Evol. Microbiol.">
        <title>Complete genome of a new Firmicutes species belonging to the dominant human colonic microbiota ('Ruminococcus bicirculans') reveals two chromosomes and a selective capacity to utilize plant glucans.</title>
        <authorList>
            <consortium name="NISC Comparative Sequencing Program"/>
            <person name="Wegmann U."/>
            <person name="Louis P."/>
            <person name="Goesmann A."/>
            <person name="Henrissat B."/>
            <person name="Duncan S.H."/>
            <person name="Flint H.J."/>
        </authorList>
    </citation>
    <scope>NUCLEOTIDE SEQUENCE</scope>
    <source>
        <strain evidence="2">NBRC 107169</strain>
    </source>
</reference>
<keyword evidence="1" id="KW-1133">Transmembrane helix</keyword>
<feature type="transmembrane region" description="Helical" evidence="1">
    <location>
        <begin position="95"/>
        <end position="116"/>
    </location>
</feature>
<evidence type="ECO:0000313" key="3">
    <source>
        <dbReference type="Proteomes" id="UP001161405"/>
    </source>
</evidence>
<accession>A0ABQ5ULW3</accession>
<feature type="transmembrane region" description="Helical" evidence="1">
    <location>
        <begin position="175"/>
        <end position="196"/>
    </location>
</feature>
<proteinExistence type="predicted"/>